<evidence type="ECO:0000256" key="2">
    <source>
        <dbReference type="ARBA" id="ARBA00022801"/>
    </source>
</evidence>
<proteinExistence type="inferred from homology"/>
<dbReference type="Gene3D" id="3.40.50.1820">
    <property type="entry name" value="alpha/beta hydrolase"/>
    <property type="match status" value="1"/>
</dbReference>
<evidence type="ECO:0000256" key="1">
    <source>
        <dbReference type="ARBA" id="ARBA00008645"/>
    </source>
</evidence>
<dbReference type="Proteomes" id="UP000190911">
    <property type="component" value="Chromosome I"/>
</dbReference>
<name>A0A1M7IIF5_9GAMM</name>
<keyword evidence="2 4" id="KW-0378">Hydrolase</keyword>
<dbReference type="STRING" id="29571.SAMN05878437_2780"/>
<feature type="domain" description="AB hydrolase-1" evidence="3">
    <location>
        <begin position="41"/>
        <end position="161"/>
    </location>
</feature>
<dbReference type="InterPro" id="IPR050266">
    <property type="entry name" value="AB_hydrolase_sf"/>
</dbReference>
<gene>
    <name evidence="4" type="ORF">SAMN05878437_2780</name>
</gene>
<accession>A0A1M7IIF5</accession>
<comment type="similarity">
    <text evidence="1">Belongs to the AB hydrolase superfamily.</text>
</comment>
<dbReference type="InterPro" id="IPR029058">
    <property type="entry name" value="AB_hydrolase_fold"/>
</dbReference>
<dbReference type="OrthoDB" id="149912at2"/>
<dbReference type="InParanoid" id="A0A1M7IIF5"/>
<reference evidence="4 5" key="1">
    <citation type="submission" date="2016-11" db="EMBL/GenBank/DDBJ databases">
        <authorList>
            <person name="Jaros S."/>
            <person name="Januszkiewicz K."/>
            <person name="Wedrychowicz H."/>
        </authorList>
    </citation>
    <scope>NUCLEOTIDE SEQUENCE [LARGE SCALE GENOMIC DNA]</scope>
    <source>
        <strain evidence="4 5">ACAM 12</strain>
    </source>
</reference>
<evidence type="ECO:0000313" key="4">
    <source>
        <dbReference type="EMBL" id="SHM40373.1"/>
    </source>
</evidence>
<dbReference type="EMBL" id="LT670847">
    <property type="protein sequence ID" value="SHM40373.1"/>
    <property type="molecule type" value="Genomic_DNA"/>
</dbReference>
<keyword evidence="5" id="KW-1185">Reference proteome</keyword>
<dbReference type="RefSeq" id="WP_079554533.1">
    <property type="nucleotide sequence ID" value="NZ_LT670847.1"/>
</dbReference>
<dbReference type="PANTHER" id="PTHR43798">
    <property type="entry name" value="MONOACYLGLYCEROL LIPASE"/>
    <property type="match status" value="1"/>
</dbReference>
<dbReference type="InterPro" id="IPR000073">
    <property type="entry name" value="AB_hydrolase_1"/>
</dbReference>
<protein>
    <submittedName>
        <fullName evidence="4">Epoxide hydrolase. Serine peptidase. MEROPS family S33</fullName>
    </submittedName>
</protein>
<dbReference type="SUPFAM" id="SSF53474">
    <property type="entry name" value="alpha/beta-Hydrolases"/>
    <property type="match status" value="1"/>
</dbReference>
<evidence type="ECO:0000259" key="3">
    <source>
        <dbReference type="Pfam" id="PF00561"/>
    </source>
</evidence>
<evidence type="ECO:0000313" key="5">
    <source>
        <dbReference type="Proteomes" id="UP000190911"/>
    </source>
</evidence>
<dbReference type="PANTHER" id="PTHR43798:SF14">
    <property type="entry name" value="SERINE HYDROLASE-LIKE PROTEIN DDB_G0286239"/>
    <property type="match status" value="1"/>
</dbReference>
<dbReference type="Pfam" id="PF00561">
    <property type="entry name" value="Abhydrolase_1"/>
    <property type="match status" value="1"/>
</dbReference>
<dbReference type="GO" id="GO:0016787">
    <property type="term" value="F:hydrolase activity"/>
    <property type="evidence" value="ECO:0007669"/>
    <property type="project" value="UniProtKB-KW"/>
</dbReference>
<sequence length="306" mass="32881">MQQHDAGMVAADALEVTPLTLVEGRLAALCWGRADAPVWIALHGWLDNAASFSRLAPQLAERLDIRLVALDFRGHGHSAPNAEAGSDYALWDYALWDYCHDVLDAMDALALDQVVLMGHSMGAAVACLLAAAFPERFSQLTLIDGLGMLTTPAESTADQLRRGLLAHRMRPSRMPSYPDVATAVAARVVGGVTPIDADTATPLVERNSRELASGRVTLRTDSRLLKASPVRFTAPQVLALLASIRCPVQLIEGEQGILGERAWAVKARAAVPYLNRCVLPGGHHLHLERDHVNGVFEAVVSGQEGV</sequence>
<organism evidence="4 5">
    <name type="scientific">Vreelandella subglaciescola</name>
    <dbReference type="NCBI Taxonomy" id="29571"/>
    <lineage>
        <taxon>Bacteria</taxon>
        <taxon>Pseudomonadati</taxon>
        <taxon>Pseudomonadota</taxon>
        <taxon>Gammaproteobacteria</taxon>
        <taxon>Oceanospirillales</taxon>
        <taxon>Halomonadaceae</taxon>
        <taxon>Vreelandella</taxon>
    </lineage>
</organism>
<dbReference type="PRINTS" id="PR00111">
    <property type="entry name" value="ABHYDROLASE"/>
</dbReference>
<dbReference type="FunCoup" id="A0A1M7IIF5">
    <property type="interactions" value="36"/>
</dbReference>
<dbReference type="GO" id="GO:0016020">
    <property type="term" value="C:membrane"/>
    <property type="evidence" value="ECO:0007669"/>
    <property type="project" value="TreeGrafter"/>
</dbReference>
<dbReference type="AlphaFoldDB" id="A0A1M7IIF5"/>